<evidence type="ECO:0000313" key="3">
    <source>
        <dbReference type="EMBL" id="GHD19831.1"/>
    </source>
</evidence>
<gene>
    <name evidence="3" type="ORF">GCM10010334_83810</name>
</gene>
<accession>A0A918X9J5</accession>
<feature type="transmembrane region" description="Helical" evidence="2">
    <location>
        <begin position="30"/>
        <end position="51"/>
    </location>
</feature>
<reference evidence="3" key="2">
    <citation type="submission" date="2020-09" db="EMBL/GenBank/DDBJ databases">
        <authorList>
            <person name="Sun Q."/>
            <person name="Ohkuma M."/>
        </authorList>
    </citation>
    <scope>NUCLEOTIDE SEQUENCE</scope>
    <source>
        <strain evidence="3">JCM 4637</strain>
    </source>
</reference>
<evidence type="ECO:0000313" key="4">
    <source>
        <dbReference type="Proteomes" id="UP000638353"/>
    </source>
</evidence>
<dbReference type="Proteomes" id="UP000638353">
    <property type="component" value="Unassembled WGS sequence"/>
</dbReference>
<feature type="compositionally biased region" description="Basic and acidic residues" evidence="1">
    <location>
        <begin position="140"/>
        <end position="164"/>
    </location>
</feature>
<evidence type="ECO:0000256" key="2">
    <source>
        <dbReference type="SAM" id="Phobius"/>
    </source>
</evidence>
<reference evidence="3" key="1">
    <citation type="journal article" date="2014" name="Int. J. Syst. Evol. Microbiol.">
        <title>Complete genome sequence of Corynebacterium casei LMG S-19264T (=DSM 44701T), isolated from a smear-ripened cheese.</title>
        <authorList>
            <consortium name="US DOE Joint Genome Institute (JGI-PGF)"/>
            <person name="Walter F."/>
            <person name="Albersmeier A."/>
            <person name="Kalinowski J."/>
            <person name="Ruckert C."/>
        </authorList>
    </citation>
    <scope>NUCLEOTIDE SEQUENCE</scope>
    <source>
        <strain evidence="3">JCM 4637</strain>
    </source>
</reference>
<dbReference type="RefSeq" id="WP_189828621.1">
    <property type="nucleotide sequence ID" value="NZ_BMVC01000036.1"/>
</dbReference>
<keyword evidence="2" id="KW-1133">Transmembrane helix</keyword>
<sequence>MHSWPAPTRIPGKPYRHPRRPPRREPRLPLLVRLACVLALAGIGLASWAFWLSVQEFRDLSALRTEIEDSCQGLVDPDEVLRLNGGMPQHVRGSAYSRGFDTPGPLGLCRVHRTAEPGSLEQEFVLGIASQPTPGSTTRITDRSDREDFRHHFPDDPDVPHTSDGKPSAPRAGSTPPNPLGDGTLGHYDRRSATVYAVCRNPARTTGNVTSVRATARVRDKYPSPDDLASLTRIAHRAARRVADRAHCTPPPGAPPAQLAAPESLFTPVTSTPRTGTCGWYGRFVSARGRGAHPDLVLGAPTGSTPWTEQCQLLVSVREGARISARHALDHPAYRSRLAYIPYEERIRFSPWLVRAETRFGDETAGVFLDGLGIGLRREGAVAPGGAGRKGAGIWWASSVCGGRPALHTLTVPDPYDSVIQDGISPLFRAYVDDVARRHHCTGLKFPGPADFRGSGS</sequence>
<proteinExistence type="predicted"/>
<protein>
    <submittedName>
        <fullName evidence="3">Uncharacterized protein</fullName>
    </submittedName>
</protein>
<evidence type="ECO:0000256" key="1">
    <source>
        <dbReference type="SAM" id="MobiDB-lite"/>
    </source>
</evidence>
<name>A0A918X9J5_9ACTN</name>
<organism evidence="3 4">
    <name type="scientific">Streptomyces finlayi</name>
    <dbReference type="NCBI Taxonomy" id="67296"/>
    <lineage>
        <taxon>Bacteria</taxon>
        <taxon>Bacillati</taxon>
        <taxon>Actinomycetota</taxon>
        <taxon>Actinomycetes</taxon>
        <taxon>Kitasatosporales</taxon>
        <taxon>Streptomycetaceae</taxon>
        <taxon>Streptomyces</taxon>
    </lineage>
</organism>
<keyword evidence="2" id="KW-0472">Membrane</keyword>
<comment type="caution">
    <text evidence="3">The sequence shown here is derived from an EMBL/GenBank/DDBJ whole genome shotgun (WGS) entry which is preliminary data.</text>
</comment>
<keyword evidence="2" id="KW-0812">Transmembrane</keyword>
<feature type="region of interest" description="Disordered" evidence="1">
    <location>
        <begin position="1"/>
        <end position="22"/>
    </location>
</feature>
<dbReference type="EMBL" id="BMVC01000036">
    <property type="protein sequence ID" value="GHD19831.1"/>
    <property type="molecule type" value="Genomic_DNA"/>
</dbReference>
<feature type="compositionally biased region" description="Polar residues" evidence="1">
    <location>
        <begin position="130"/>
        <end position="139"/>
    </location>
</feature>
<dbReference type="AlphaFoldDB" id="A0A918X9J5"/>
<feature type="region of interest" description="Disordered" evidence="1">
    <location>
        <begin position="126"/>
        <end position="187"/>
    </location>
</feature>